<dbReference type="GeneTree" id="ENSGT00530000063983"/>
<evidence type="ECO:0000259" key="2">
    <source>
        <dbReference type="PROSITE" id="PS50158"/>
    </source>
</evidence>
<dbReference type="InterPro" id="IPR057810">
    <property type="entry name" value="RBD_ZCCHC3_1st"/>
</dbReference>
<dbReference type="eggNOG" id="KOG4400">
    <property type="taxonomic scope" value="Eukaryota"/>
</dbReference>
<dbReference type="PROSITE" id="PS50158">
    <property type="entry name" value="ZF_CCHC"/>
    <property type="match status" value="1"/>
</dbReference>
<dbReference type="PANTHER" id="PTHR22639:SF4">
    <property type="entry name" value="ZINC FINGER CCHC DOMAIN-CONTAINING PROTEIN 3"/>
    <property type="match status" value="1"/>
</dbReference>
<sequence length="336" mass="38601">MVDFEGIEILEWTSSNSAPEKNLKEPKVVEEEIAGTSKGLYSDFTEKIPKKNLYSDILKGNEGSKKNEEKRERSNFSRQDFRRKNVVRLHYVGEVIPDRDMVRKDLIIESLHFSPLHVFALIHISGSRDFDISFRNMAYLDLFWTRYSEVKNDAIWKDFEIIKISENASRHITILFKTEAVPALDISFWLRRCCKEVGDLKPIYDKNGFWISGYKVFVKLCSAENGLMHLPNFITIGSDRGYLFYPGKLKVCHKCGSGWHFGADCTKLFCTRCGLMGHLAKDCTKEVRCNLCNEVGHIYMHCPKSEKNSLPSELLDGLSVEEQMNIDAEAMEAAEK</sequence>
<dbReference type="OMA" id="RHITILF"/>
<dbReference type="GO" id="GO:0003723">
    <property type="term" value="F:RNA binding"/>
    <property type="evidence" value="ECO:0007669"/>
    <property type="project" value="InterPro"/>
</dbReference>
<reference evidence="3" key="3">
    <citation type="submission" date="2025-09" db="UniProtKB">
        <authorList>
            <consortium name="Ensembl"/>
        </authorList>
    </citation>
    <scope>IDENTIFICATION</scope>
</reference>
<dbReference type="Bgee" id="ENSLACG00000012103">
    <property type="expression patterns" value="Expressed in muscle tissue and 3 other cell types or tissues"/>
</dbReference>
<dbReference type="InterPro" id="IPR036875">
    <property type="entry name" value="Znf_CCHC_sf"/>
</dbReference>
<dbReference type="Gene3D" id="4.10.60.10">
    <property type="entry name" value="Zinc finger, CCHC-type"/>
    <property type="match status" value="1"/>
</dbReference>
<dbReference type="PANTHER" id="PTHR22639">
    <property type="entry name" value="GAG-RELATED PROTEIN"/>
    <property type="match status" value="1"/>
</dbReference>
<dbReference type="STRING" id="7897.ENSLACP00000013748"/>
<dbReference type="Pfam" id="PF23057">
    <property type="entry name" value="RBD_ZCCHC3_1st"/>
    <property type="match status" value="1"/>
</dbReference>
<proteinExistence type="predicted"/>
<dbReference type="Proteomes" id="UP000008672">
    <property type="component" value="Unassembled WGS sequence"/>
</dbReference>
<evidence type="ECO:0000313" key="4">
    <source>
        <dbReference type="Proteomes" id="UP000008672"/>
    </source>
</evidence>
<dbReference type="InParanoid" id="H3AVS7"/>
<dbReference type="InterPro" id="IPR057811">
    <property type="entry name" value="RBD_ZCCHC3_2nd"/>
</dbReference>
<accession>H3AVS7</accession>
<protein>
    <recommendedName>
        <fullName evidence="2">CCHC-type domain-containing protein</fullName>
    </recommendedName>
</protein>
<keyword evidence="4" id="KW-1185">Reference proteome</keyword>
<keyword evidence="1" id="KW-0862">Zinc</keyword>
<evidence type="ECO:0000256" key="1">
    <source>
        <dbReference type="PROSITE-ProRule" id="PRU00047"/>
    </source>
</evidence>
<dbReference type="AlphaFoldDB" id="H3AVS7"/>
<dbReference type="SUPFAM" id="SSF57756">
    <property type="entry name" value="Retrovirus zinc finger-like domains"/>
    <property type="match status" value="1"/>
</dbReference>
<evidence type="ECO:0000313" key="3">
    <source>
        <dbReference type="Ensembl" id="ENSLACP00000013748.1"/>
    </source>
</evidence>
<dbReference type="EMBL" id="AFYH01163718">
    <property type="status" value="NOT_ANNOTATED_CDS"/>
    <property type="molecule type" value="Genomic_DNA"/>
</dbReference>
<reference evidence="3" key="2">
    <citation type="submission" date="2025-08" db="UniProtKB">
        <authorList>
            <consortium name="Ensembl"/>
        </authorList>
    </citation>
    <scope>IDENTIFICATION</scope>
</reference>
<keyword evidence="1" id="KW-0863">Zinc-finger</keyword>
<dbReference type="InterPro" id="IPR001878">
    <property type="entry name" value="Znf_CCHC"/>
</dbReference>
<dbReference type="InterPro" id="IPR042509">
    <property type="entry name" value="ZCCHC3"/>
</dbReference>
<name>H3AVS7_LATCH</name>
<dbReference type="Ensembl" id="ENSLACT00000013845.1">
    <property type="protein sequence ID" value="ENSLACP00000013748.1"/>
    <property type="gene ID" value="ENSLACG00000012103.1"/>
</dbReference>
<feature type="domain" description="CCHC-type" evidence="2">
    <location>
        <begin position="270"/>
        <end position="285"/>
    </location>
</feature>
<reference evidence="4" key="1">
    <citation type="submission" date="2011-08" db="EMBL/GenBank/DDBJ databases">
        <title>The draft genome of Latimeria chalumnae.</title>
        <authorList>
            <person name="Di Palma F."/>
            <person name="Alfoldi J."/>
            <person name="Johnson J."/>
            <person name="Berlin A."/>
            <person name="Gnerre S."/>
            <person name="Jaffe D."/>
            <person name="MacCallum I."/>
            <person name="Young S."/>
            <person name="Walker B.J."/>
            <person name="Lander E."/>
            <person name="Lindblad-Toh K."/>
        </authorList>
    </citation>
    <scope>NUCLEOTIDE SEQUENCE [LARGE SCALE GENOMIC DNA]</scope>
    <source>
        <strain evidence="4">Wild caught</strain>
    </source>
</reference>
<dbReference type="FunCoup" id="H3AVS7">
    <property type="interactions" value="577"/>
</dbReference>
<dbReference type="Pfam" id="PF00098">
    <property type="entry name" value="zf-CCHC"/>
    <property type="match status" value="1"/>
</dbReference>
<dbReference type="GO" id="GO:0003690">
    <property type="term" value="F:double-stranded DNA binding"/>
    <property type="evidence" value="ECO:0007669"/>
    <property type="project" value="InterPro"/>
</dbReference>
<dbReference type="GO" id="GO:0008270">
    <property type="term" value="F:zinc ion binding"/>
    <property type="evidence" value="ECO:0007669"/>
    <property type="project" value="UniProtKB-KW"/>
</dbReference>
<dbReference type="SMART" id="SM00343">
    <property type="entry name" value="ZnF_C2HC"/>
    <property type="match status" value="3"/>
</dbReference>
<dbReference type="HOGENOM" id="CLU_045922_0_0_1"/>
<dbReference type="GO" id="GO:0002218">
    <property type="term" value="P:activation of innate immune response"/>
    <property type="evidence" value="ECO:0007669"/>
    <property type="project" value="InterPro"/>
</dbReference>
<organism evidence="3 4">
    <name type="scientific">Latimeria chalumnae</name>
    <name type="common">Coelacanth</name>
    <dbReference type="NCBI Taxonomy" id="7897"/>
    <lineage>
        <taxon>Eukaryota</taxon>
        <taxon>Metazoa</taxon>
        <taxon>Chordata</taxon>
        <taxon>Craniata</taxon>
        <taxon>Vertebrata</taxon>
        <taxon>Euteleostomi</taxon>
        <taxon>Coelacanthiformes</taxon>
        <taxon>Coelacanthidae</taxon>
        <taxon>Latimeria</taxon>
    </lineage>
</organism>
<keyword evidence="1" id="KW-0479">Metal-binding</keyword>
<dbReference type="Pfam" id="PF23058">
    <property type="entry name" value="RBD_ZCCHC3_2nd"/>
    <property type="match status" value="1"/>
</dbReference>